<proteinExistence type="predicted"/>
<keyword evidence="3" id="KW-1185">Reference proteome</keyword>
<feature type="compositionally biased region" description="Gly residues" evidence="1">
    <location>
        <begin position="273"/>
        <end position="291"/>
    </location>
</feature>
<evidence type="ECO:0000256" key="1">
    <source>
        <dbReference type="SAM" id="MobiDB-lite"/>
    </source>
</evidence>
<reference evidence="2 3" key="1">
    <citation type="submission" date="2016-10" db="EMBL/GenBank/DDBJ databases">
        <title>The Draft Genome Sequence of Actinokineospora bangkokensis 44EHWT reveals the biosynthetic pathway of antifungal compounds Thailandins with unusual extender unit butylmalonyl-CoA.</title>
        <authorList>
            <person name="Greule A."/>
            <person name="Intra B."/>
            <person name="Flemming S."/>
            <person name="Rommel M.G."/>
            <person name="Panbangred W."/>
            <person name="Bechthold A."/>
        </authorList>
    </citation>
    <scope>NUCLEOTIDE SEQUENCE [LARGE SCALE GENOMIC DNA]</scope>
    <source>
        <strain evidence="2 3">44EHW</strain>
    </source>
</reference>
<gene>
    <name evidence="2" type="ORF">BJP25_16480</name>
</gene>
<organism evidence="2 3">
    <name type="scientific">Actinokineospora bangkokensis</name>
    <dbReference type="NCBI Taxonomy" id="1193682"/>
    <lineage>
        <taxon>Bacteria</taxon>
        <taxon>Bacillati</taxon>
        <taxon>Actinomycetota</taxon>
        <taxon>Actinomycetes</taxon>
        <taxon>Pseudonocardiales</taxon>
        <taxon>Pseudonocardiaceae</taxon>
        <taxon>Actinokineospora</taxon>
    </lineage>
</organism>
<protein>
    <submittedName>
        <fullName evidence="2">Uncharacterized protein</fullName>
    </submittedName>
</protein>
<dbReference type="EMBL" id="MKQR01000009">
    <property type="protein sequence ID" value="OLR93822.1"/>
    <property type="molecule type" value="Genomic_DNA"/>
</dbReference>
<name>A0A1Q9LP63_9PSEU</name>
<comment type="caution">
    <text evidence="2">The sequence shown here is derived from an EMBL/GenBank/DDBJ whole genome shotgun (WGS) entry which is preliminary data.</text>
</comment>
<evidence type="ECO:0000313" key="3">
    <source>
        <dbReference type="Proteomes" id="UP000186040"/>
    </source>
</evidence>
<sequence>MTFVRGVPPGRSETGGDRGVRVGRAGRIGWRCAAAAAATAWALLSGAPAQAQPEDAELVYCLSPAQAQPLRDAAVALGADRAKVTDLAAWRRSDTEAFDKACTALFEAQKSPPKDALDNLLPFLTGLFGAVATYVATAWQARVTAGRADRDALVQAATAFHTAAREYLGAYAGTRDDKDLNTAHAALSARLLRVVSDHPRWPAARRAHTAITSGALSPQALEADSRGAGDPRLARLGELEVDCARVGGGLATPGRWHRSLRRDPDRPAQVEGTGTGDRGGSGGGSGGGGRA</sequence>
<dbReference type="Proteomes" id="UP000186040">
    <property type="component" value="Unassembled WGS sequence"/>
</dbReference>
<feature type="region of interest" description="Disordered" evidence="1">
    <location>
        <begin position="252"/>
        <end position="291"/>
    </location>
</feature>
<accession>A0A1Q9LP63</accession>
<dbReference type="STRING" id="1193682.BJP25_16480"/>
<dbReference type="AlphaFoldDB" id="A0A1Q9LP63"/>
<evidence type="ECO:0000313" key="2">
    <source>
        <dbReference type="EMBL" id="OLR93822.1"/>
    </source>
</evidence>